<gene>
    <name evidence="1" type="ORF">BROSI_A1636</name>
</gene>
<comment type="caution">
    <text evidence="1">The sequence shown here is derived from an EMBL/GenBank/DDBJ whole genome shotgun (WGS) entry which is preliminary data.</text>
</comment>
<dbReference type="RefSeq" id="WP_052563172.1">
    <property type="nucleotide sequence ID" value="NZ_BAFN01000001.1"/>
</dbReference>
<dbReference type="InterPro" id="IPR025529">
    <property type="entry name" value="DUF4416"/>
</dbReference>
<keyword evidence="2" id="KW-1185">Reference proteome</keyword>
<dbReference type="Proteomes" id="UP000032309">
    <property type="component" value="Unassembled WGS sequence"/>
</dbReference>
<sequence length="187" mass="22122">MGQISKPKPVNLLIGVLTSIPEILREIDKTLEEYFGPIDLKSDILPFHFTDYYTGEMGKGIQRQFYSFEKLILPDEIAAIKVQTNALEEFVASLKQYAMKRPVNIDPGYINESRLILVSTKDFSHRIYLRDGIYAEVTLNYRRGRYESFPWTFPDYQSPDYQNFFLLVRELYVKKLKKRNHILWKRP</sequence>
<dbReference type="EMBL" id="BAFN01000001">
    <property type="protein sequence ID" value="GAN33119.1"/>
    <property type="molecule type" value="Genomic_DNA"/>
</dbReference>
<evidence type="ECO:0008006" key="3">
    <source>
        <dbReference type="Google" id="ProtNLM"/>
    </source>
</evidence>
<name>A0ABQ0JXB6_9BACT</name>
<dbReference type="Pfam" id="PF14385">
    <property type="entry name" value="DUF4416"/>
    <property type="match status" value="1"/>
</dbReference>
<proteinExistence type="predicted"/>
<organism evidence="1 2">
    <name type="scientific">Candidatus Brocadia sinica JPN1</name>
    <dbReference type="NCBI Taxonomy" id="1197129"/>
    <lineage>
        <taxon>Bacteria</taxon>
        <taxon>Pseudomonadati</taxon>
        <taxon>Planctomycetota</taxon>
        <taxon>Candidatus Brocadiia</taxon>
        <taxon>Candidatus Brocadiales</taxon>
        <taxon>Candidatus Brocadiaceae</taxon>
        <taxon>Candidatus Brocadia</taxon>
    </lineage>
</organism>
<protein>
    <recommendedName>
        <fullName evidence="3">GTP-binding protein</fullName>
    </recommendedName>
</protein>
<accession>A0ABQ0JXB6</accession>
<evidence type="ECO:0000313" key="2">
    <source>
        <dbReference type="Proteomes" id="UP000032309"/>
    </source>
</evidence>
<evidence type="ECO:0000313" key="1">
    <source>
        <dbReference type="EMBL" id="GAN33119.1"/>
    </source>
</evidence>
<reference evidence="2" key="1">
    <citation type="journal article" date="2015" name="Genome Announc.">
        <title>Draft Genome Sequence of an Anaerobic Ammonium-Oxidizing Bacterium, "Candidatus Brocadia sinica".</title>
        <authorList>
            <person name="Oshiki M."/>
            <person name="Shinyako-Hata K."/>
            <person name="Satoh H."/>
            <person name="Okabe S."/>
        </authorList>
    </citation>
    <scope>NUCLEOTIDE SEQUENCE [LARGE SCALE GENOMIC DNA]</scope>
    <source>
        <strain evidence="2">JPN1</strain>
    </source>
</reference>